<dbReference type="EMBL" id="JBHTLR010000035">
    <property type="protein sequence ID" value="MFD1218431.1"/>
    <property type="molecule type" value="Genomic_DNA"/>
</dbReference>
<evidence type="ECO:0008006" key="3">
    <source>
        <dbReference type="Google" id="ProtNLM"/>
    </source>
</evidence>
<protein>
    <recommendedName>
        <fullName evidence="3">Integrase catalytic domain-containing protein</fullName>
    </recommendedName>
</protein>
<name>A0ABW3UEX1_9GAMM</name>
<reference evidence="2" key="1">
    <citation type="journal article" date="2019" name="Int. J. Syst. Evol. Microbiol.">
        <title>The Global Catalogue of Microorganisms (GCM) 10K type strain sequencing project: providing services to taxonomists for standard genome sequencing and annotation.</title>
        <authorList>
            <consortium name="The Broad Institute Genomics Platform"/>
            <consortium name="The Broad Institute Genome Sequencing Center for Infectious Disease"/>
            <person name="Wu L."/>
            <person name="Ma J."/>
        </authorList>
    </citation>
    <scope>NUCLEOTIDE SEQUENCE [LARGE SCALE GENOMIC DNA]</scope>
    <source>
        <strain evidence="2">CCUG 54356</strain>
    </source>
</reference>
<gene>
    <name evidence="1" type="ORF">ACFQ2X_17655</name>
</gene>
<keyword evidence="2" id="KW-1185">Reference proteome</keyword>
<accession>A0ABW3UEX1</accession>
<proteinExistence type="predicted"/>
<organism evidence="1 2">
    <name type="scientific">Microbulbifer celer</name>
    <dbReference type="NCBI Taxonomy" id="435905"/>
    <lineage>
        <taxon>Bacteria</taxon>
        <taxon>Pseudomonadati</taxon>
        <taxon>Pseudomonadota</taxon>
        <taxon>Gammaproteobacteria</taxon>
        <taxon>Cellvibrionales</taxon>
        <taxon>Microbulbiferaceae</taxon>
        <taxon>Microbulbifer</taxon>
    </lineage>
</organism>
<evidence type="ECO:0000313" key="1">
    <source>
        <dbReference type="EMBL" id="MFD1218431.1"/>
    </source>
</evidence>
<dbReference type="RefSeq" id="WP_377564462.1">
    <property type="nucleotide sequence ID" value="NZ_JAKJXI010000003.1"/>
</dbReference>
<comment type="caution">
    <text evidence="1">The sequence shown here is derived from an EMBL/GenBank/DDBJ whole genome shotgun (WGS) entry which is preliminary data.</text>
</comment>
<dbReference type="Proteomes" id="UP001597264">
    <property type="component" value="Unassembled WGS sequence"/>
</dbReference>
<evidence type="ECO:0000313" key="2">
    <source>
        <dbReference type="Proteomes" id="UP001597264"/>
    </source>
</evidence>
<sequence length="27" mass="3320">MNDFYNRKRLHSALDYQSPMEYERIAA</sequence>